<name>A0ABU0Z9H7_9ACTN</name>
<accession>A0ABU0Z9H7</accession>
<evidence type="ECO:0000313" key="2">
    <source>
        <dbReference type="Proteomes" id="UP001230908"/>
    </source>
</evidence>
<dbReference type="Proteomes" id="UP001230908">
    <property type="component" value="Unassembled WGS sequence"/>
</dbReference>
<reference evidence="1 2" key="1">
    <citation type="submission" date="2023-08" db="EMBL/GenBank/DDBJ databases">
        <title>Phytohabitans sansha sp. nov., isolated from marine sediment.</title>
        <authorList>
            <person name="Zhao Y."/>
            <person name="Yi K."/>
        </authorList>
    </citation>
    <scope>NUCLEOTIDE SEQUENCE [LARGE SCALE GENOMIC DNA]</scope>
    <source>
        <strain evidence="1 2">ZYX-F-186</strain>
    </source>
</reference>
<dbReference type="EMBL" id="JAVHUY010000003">
    <property type="protein sequence ID" value="MDQ7903638.1"/>
    <property type="molecule type" value="Genomic_DNA"/>
</dbReference>
<evidence type="ECO:0000313" key="1">
    <source>
        <dbReference type="EMBL" id="MDQ7903638.1"/>
    </source>
</evidence>
<keyword evidence="2" id="KW-1185">Reference proteome</keyword>
<comment type="caution">
    <text evidence="1">The sequence shown here is derived from an EMBL/GenBank/DDBJ whole genome shotgun (WGS) entry which is preliminary data.</text>
</comment>
<sequence length="118" mass="12455">MTDERLAHDVDRVLRRAGLPARTFGDGDPGGFGVRAVEDGVLVTWTPAEELLADAAEAMLADPTAPAVWHLGRVTGVMRQAMIDILRSAGLDAEAVEEEFGPGDLKVLGRSAPPARPA</sequence>
<dbReference type="RefSeq" id="WP_308710915.1">
    <property type="nucleotide sequence ID" value="NZ_JAVHUY010000003.1"/>
</dbReference>
<proteinExistence type="predicted"/>
<gene>
    <name evidence="1" type="ORF">RB614_03800</name>
</gene>
<protein>
    <submittedName>
        <fullName evidence="1">Uncharacterized protein</fullName>
    </submittedName>
</protein>
<organism evidence="1 2">
    <name type="scientific">Phytohabitans maris</name>
    <dbReference type="NCBI Taxonomy" id="3071409"/>
    <lineage>
        <taxon>Bacteria</taxon>
        <taxon>Bacillati</taxon>
        <taxon>Actinomycetota</taxon>
        <taxon>Actinomycetes</taxon>
        <taxon>Micromonosporales</taxon>
        <taxon>Micromonosporaceae</taxon>
    </lineage>
</organism>